<dbReference type="EMBL" id="CADEAL010000097">
    <property type="protein sequence ID" value="CAB1414306.1"/>
    <property type="molecule type" value="Genomic_DNA"/>
</dbReference>
<reference evidence="1" key="1">
    <citation type="submission" date="2020-03" db="EMBL/GenBank/DDBJ databases">
        <authorList>
            <person name="Weist P."/>
        </authorList>
    </citation>
    <scope>NUCLEOTIDE SEQUENCE</scope>
</reference>
<organism evidence="1 2">
    <name type="scientific">Pleuronectes platessa</name>
    <name type="common">European plaice</name>
    <dbReference type="NCBI Taxonomy" id="8262"/>
    <lineage>
        <taxon>Eukaryota</taxon>
        <taxon>Metazoa</taxon>
        <taxon>Chordata</taxon>
        <taxon>Craniata</taxon>
        <taxon>Vertebrata</taxon>
        <taxon>Euteleostomi</taxon>
        <taxon>Actinopterygii</taxon>
        <taxon>Neopterygii</taxon>
        <taxon>Teleostei</taxon>
        <taxon>Neoteleostei</taxon>
        <taxon>Acanthomorphata</taxon>
        <taxon>Carangaria</taxon>
        <taxon>Pleuronectiformes</taxon>
        <taxon>Pleuronectoidei</taxon>
        <taxon>Pleuronectidae</taxon>
        <taxon>Pleuronectes</taxon>
    </lineage>
</organism>
<evidence type="ECO:0000313" key="2">
    <source>
        <dbReference type="Proteomes" id="UP001153269"/>
    </source>
</evidence>
<dbReference type="AlphaFoldDB" id="A0A9N7TK24"/>
<sequence>MGTKARRVHTGRGSDAKAWRWRSAKPLAPIHSHVKPLCWSHRTLKHRATPRLPSSDRFGVELITAEVCDIISNARRFGVATASGVNSQAPARQGLASAYATLWRRFRVRCEPGKIDRLILGPEASLGKTLNHKLTLLLLVCDPLYLLSCSRPLHLPCIRGKHTVTAALTCCADFRASGKSRQGCG</sequence>
<protein>
    <submittedName>
        <fullName evidence="1">Uncharacterized protein</fullName>
    </submittedName>
</protein>
<accession>A0A9N7TK24</accession>
<comment type="caution">
    <text evidence="1">The sequence shown here is derived from an EMBL/GenBank/DDBJ whole genome shotgun (WGS) entry which is preliminary data.</text>
</comment>
<evidence type="ECO:0000313" key="1">
    <source>
        <dbReference type="EMBL" id="CAB1414306.1"/>
    </source>
</evidence>
<proteinExistence type="predicted"/>
<keyword evidence="2" id="KW-1185">Reference proteome</keyword>
<name>A0A9N7TK24_PLEPL</name>
<dbReference type="Proteomes" id="UP001153269">
    <property type="component" value="Unassembled WGS sequence"/>
</dbReference>
<gene>
    <name evidence="1" type="ORF">PLEPLA_LOCUS2015</name>
</gene>